<dbReference type="Gene3D" id="3.40.50.300">
    <property type="entry name" value="P-loop containing nucleotide triphosphate hydrolases"/>
    <property type="match status" value="1"/>
</dbReference>
<dbReference type="AlphaFoldDB" id="A0A914D2K1"/>
<name>A0A914D2K1_9BILA</name>
<proteinExistence type="predicted"/>
<dbReference type="InterPro" id="IPR027417">
    <property type="entry name" value="P-loop_NTPase"/>
</dbReference>
<keyword evidence="1" id="KW-1185">Reference proteome</keyword>
<accession>A0A914D2K1</accession>
<dbReference type="Proteomes" id="UP000887540">
    <property type="component" value="Unplaced"/>
</dbReference>
<evidence type="ECO:0000313" key="1">
    <source>
        <dbReference type="Proteomes" id="UP000887540"/>
    </source>
</evidence>
<organism evidence="1 2">
    <name type="scientific">Acrobeloides nanus</name>
    <dbReference type="NCBI Taxonomy" id="290746"/>
    <lineage>
        <taxon>Eukaryota</taxon>
        <taxon>Metazoa</taxon>
        <taxon>Ecdysozoa</taxon>
        <taxon>Nematoda</taxon>
        <taxon>Chromadorea</taxon>
        <taxon>Rhabditida</taxon>
        <taxon>Tylenchina</taxon>
        <taxon>Cephalobomorpha</taxon>
        <taxon>Cephaloboidea</taxon>
        <taxon>Cephalobidae</taxon>
        <taxon>Acrobeloides</taxon>
    </lineage>
</organism>
<sequence>MGTATAVILVYYYRRVVFDIYDDFIVRQDSEGLITKVPITVKETGEPIRFLETSAKANINIDNSFYDLAEATLDKAPSPEDRGGIIVGQPCNIGVDVAI</sequence>
<protein>
    <submittedName>
        <fullName evidence="2">Uncharacterized protein</fullName>
    </submittedName>
</protein>
<evidence type="ECO:0000313" key="2">
    <source>
        <dbReference type="WBParaSite" id="ACRNAN_scaffold1747.g7754.t1"/>
    </source>
</evidence>
<dbReference type="WBParaSite" id="ACRNAN_scaffold1747.g7754.t1">
    <property type="protein sequence ID" value="ACRNAN_scaffold1747.g7754.t1"/>
    <property type="gene ID" value="ACRNAN_scaffold1747.g7754"/>
</dbReference>
<reference evidence="2" key="1">
    <citation type="submission" date="2022-11" db="UniProtKB">
        <authorList>
            <consortium name="WormBaseParasite"/>
        </authorList>
    </citation>
    <scope>IDENTIFICATION</scope>
</reference>